<evidence type="ECO:0000313" key="3">
    <source>
        <dbReference type="Proteomes" id="UP000011693"/>
    </source>
</evidence>
<comment type="caution">
    <text evidence="2">The sequence shown here is derived from an EMBL/GenBank/DDBJ whole genome shotgun (WGS) entry which is preliminary data.</text>
</comment>
<dbReference type="EMBL" id="AOIN01000096">
    <property type="protein sequence ID" value="ELY94286.1"/>
    <property type="molecule type" value="Genomic_DNA"/>
</dbReference>
<dbReference type="RefSeq" id="WP_006169178.1">
    <property type="nucleotide sequence ID" value="NZ_AOIN01000096.1"/>
</dbReference>
<reference evidence="2 3" key="1">
    <citation type="journal article" date="2014" name="PLoS Genet.">
        <title>Phylogenetically driven sequencing of extremely halophilic archaea reveals strategies for static and dynamic osmo-response.</title>
        <authorList>
            <person name="Becker E.A."/>
            <person name="Seitzer P.M."/>
            <person name="Tritt A."/>
            <person name="Larsen D."/>
            <person name="Krusor M."/>
            <person name="Yao A.I."/>
            <person name="Wu D."/>
            <person name="Madern D."/>
            <person name="Eisen J.A."/>
            <person name="Darling A.E."/>
            <person name="Facciotti M.T."/>
        </authorList>
    </citation>
    <scope>NUCLEOTIDE SEQUENCE [LARGE SCALE GENOMIC DNA]</scope>
    <source>
        <strain evidence="2 3">JCM 10990</strain>
    </source>
</reference>
<dbReference type="PATRIC" id="fig|1227492.4.peg.3637"/>
<feature type="region of interest" description="Disordered" evidence="1">
    <location>
        <begin position="17"/>
        <end position="63"/>
    </location>
</feature>
<gene>
    <name evidence="2" type="ORF">C482_18297</name>
</gene>
<evidence type="ECO:0000313" key="2">
    <source>
        <dbReference type="EMBL" id="ELY94286.1"/>
    </source>
</evidence>
<proteinExistence type="predicted"/>
<accession>M0A7E9</accession>
<keyword evidence="3" id="KW-1185">Reference proteome</keyword>
<evidence type="ECO:0000256" key="1">
    <source>
        <dbReference type="SAM" id="MobiDB-lite"/>
    </source>
</evidence>
<dbReference type="Proteomes" id="UP000011693">
    <property type="component" value="Unassembled WGS sequence"/>
</dbReference>
<protein>
    <submittedName>
        <fullName evidence="2">Uncharacterized protein</fullName>
    </submittedName>
</protein>
<organism evidence="2 3">
    <name type="scientific">Natrialba chahannaoensis JCM 10990</name>
    <dbReference type="NCBI Taxonomy" id="1227492"/>
    <lineage>
        <taxon>Archaea</taxon>
        <taxon>Methanobacteriati</taxon>
        <taxon>Methanobacteriota</taxon>
        <taxon>Stenosarchaea group</taxon>
        <taxon>Halobacteria</taxon>
        <taxon>Halobacteriales</taxon>
        <taxon>Natrialbaceae</taxon>
        <taxon>Natrialba</taxon>
    </lineage>
</organism>
<sequence>MGTSVFSHSSYWLPGCLNDLSGHPNDGDIPDASIDVDDGTESSGAAAETGEQTEPTAGGQFRV</sequence>
<dbReference type="AlphaFoldDB" id="M0A7E9"/>
<name>M0A7E9_9EURY</name>